<feature type="compositionally biased region" description="Polar residues" evidence="1">
    <location>
        <begin position="27"/>
        <end position="39"/>
    </location>
</feature>
<name>A0ABZ0IMS9_9BACT</name>
<accession>A0ABZ0IMS9</accession>
<feature type="region of interest" description="Disordered" evidence="1">
    <location>
        <begin position="67"/>
        <end position="100"/>
    </location>
</feature>
<gene>
    <name evidence="3" type="ORF">RT717_22340</name>
</gene>
<reference evidence="3 4" key="1">
    <citation type="journal article" date="2023" name="Microbiol. Resour. Announc.">
        <title>Complete Genome Sequence of Imperialibacter roseus strain P4T.</title>
        <authorList>
            <person name="Tizabi D.R."/>
            <person name="Bachvaroff T."/>
            <person name="Hill R.T."/>
        </authorList>
    </citation>
    <scope>NUCLEOTIDE SEQUENCE [LARGE SCALE GENOMIC DNA]</scope>
    <source>
        <strain evidence="3 4">P4T</strain>
    </source>
</reference>
<evidence type="ECO:0000256" key="1">
    <source>
        <dbReference type="SAM" id="MobiDB-lite"/>
    </source>
</evidence>
<organism evidence="3 4">
    <name type="scientific">Imperialibacter roseus</name>
    <dbReference type="NCBI Taxonomy" id="1324217"/>
    <lineage>
        <taxon>Bacteria</taxon>
        <taxon>Pseudomonadati</taxon>
        <taxon>Bacteroidota</taxon>
        <taxon>Cytophagia</taxon>
        <taxon>Cytophagales</taxon>
        <taxon>Flammeovirgaceae</taxon>
        <taxon>Imperialibacter</taxon>
    </lineage>
</organism>
<dbReference type="RefSeq" id="WP_317488570.1">
    <property type="nucleotide sequence ID" value="NZ_CP136051.1"/>
</dbReference>
<feature type="chain" id="PRO_5046763123" evidence="2">
    <location>
        <begin position="20"/>
        <end position="112"/>
    </location>
</feature>
<evidence type="ECO:0000313" key="4">
    <source>
        <dbReference type="Proteomes" id="UP001302349"/>
    </source>
</evidence>
<feature type="compositionally biased region" description="Basic residues" evidence="1">
    <location>
        <begin position="89"/>
        <end position="100"/>
    </location>
</feature>
<feature type="region of interest" description="Disordered" evidence="1">
    <location>
        <begin position="27"/>
        <end position="55"/>
    </location>
</feature>
<evidence type="ECO:0000313" key="3">
    <source>
        <dbReference type="EMBL" id="WOK05817.1"/>
    </source>
</evidence>
<proteinExistence type="predicted"/>
<evidence type="ECO:0000256" key="2">
    <source>
        <dbReference type="SAM" id="SignalP"/>
    </source>
</evidence>
<protein>
    <submittedName>
        <fullName evidence="3">Uncharacterized protein</fullName>
    </submittedName>
</protein>
<feature type="compositionally biased region" description="Basic and acidic residues" evidence="1">
    <location>
        <begin position="67"/>
        <end position="81"/>
    </location>
</feature>
<keyword evidence="4" id="KW-1185">Reference proteome</keyword>
<sequence>MKYFGVIVFLFFLSWGASAQSSREVNTAQKQGSQYNSTQKIKKVKKKKKSKKDQLIEEYEQRMKDNAKAYKKASKEMEKPQYSDQSYFGHKKPPKKRPLGKRKFCKECGIVH</sequence>
<feature type="compositionally biased region" description="Basic residues" evidence="1">
    <location>
        <begin position="40"/>
        <end position="51"/>
    </location>
</feature>
<dbReference type="Proteomes" id="UP001302349">
    <property type="component" value="Chromosome"/>
</dbReference>
<keyword evidence="2" id="KW-0732">Signal</keyword>
<feature type="signal peptide" evidence="2">
    <location>
        <begin position="1"/>
        <end position="19"/>
    </location>
</feature>
<dbReference type="EMBL" id="CP136051">
    <property type="protein sequence ID" value="WOK05817.1"/>
    <property type="molecule type" value="Genomic_DNA"/>
</dbReference>